<comment type="caution">
    <text evidence="2">The sequence shown here is derived from an EMBL/GenBank/DDBJ whole genome shotgun (WGS) entry which is preliminary data.</text>
</comment>
<accession>A0A9P6ZHT6</accession>
<organism evidence="2 3">
    <name type="scientific">Suillus placidus</name>
    <dbReference type="NCBI Taxonomy" id="48579"/>
    <lineage>
        <taxon>Eukaryota</taxon>
        <taxon>Fungi</taxon>
        <taxon>Dikarya</taxon>
        <taxon>Basidiomycota</taxon>
        <taxon>Agaricomycotina</taxon>
        <taxon>Agaricomycetes</taxon>
        <taxon>Agaricomycetidae</taxon>
        <taxon>Boletales</taxon>
        <taxon>Suillineae</taxon>
        <taxon>Suillaceae</taxon>
        <taxon>Suillus</taxon>
    </lineage>
</organism>
<feature type="compositionally biased region" description="Polar residues" evidence="1">
    <location>
        <begin position="135"/>
        <end position="151"/>
    </location>
</feature>
<dbReference type="OrthoDB" id="2692537at2759"/>
<feature type="region of interest" description="Disordered" evidence="1">
    <location>
        <begin position="135"/>
        <end position="176"/>
    </location>
</feature>
<feature type="region of interest" description="Disordered" evidence="1">
    <location>
        <begin position="1"/>
        <end position="21"/>
    </location>
</feature>
<evidence type="ECO:0000256" key="1">
    <source>
        <dbReference type="SAM" id="MobiDB-lite"/>
    </source>
</evidence>
<evidence type="ECO:0000313" key="3">
    <source>
        <dbReference type="Proteomes" id="UP000714275"/>
    </source>
</evidence>
<feature type="compositionally biased region" description="Low complexity" evidence="1">
    <location>
        <begin position="152"/>
        <end position="168"/>
    </location>
</feature>
<name>A0A9P6ZHT6_9AGAM</name>
<keyword evidence="3" id="KW-1185">Reference proteome</keyword>
<sequence length="204" mass="22541">MSSHTTEIRETPAATPSQTMKGRTNWVKGVVHRVAWRTTHRYIRLSSIFRPQPYTNEEIELPQHPRRLQVVEVAAVRDRQVLYIAPRPRPDHPHTQPAGAAVPGTTAALSRLLRFLAHDVLFLCCASRQYTNGNGQPTHQGRVQAQPSSSQTHPAAASTFATPTAPDPRTIVPGAANVQPRPLPLRTHFVLFVCCASPPYADGR</sequence>
<dbReference type="Proteomes" id="UP000714275">
    <property type="component" value="Unassembled WGS sequence"/>
</dbReference>
<gene>
    <name evidence="2" type="ORF">EV702DRAFT_1204269</name>
</gene>
<proteinExistence type="predicted"/>
<feature type="compositionally biased region" description="Basic and acidic residues" evidence="1">
    <location>
        <begin position="1"/>
        <end position="10"/>
    </location>
</feature>
<dbReference type="AlphaFoldDB" id="A0A9P6ZHT6"/>
<protein>
    <submittedName>
        <fullName evidence="2">Uncharacterized protein</fullName>
    </submittedName>
</protein>
<evidence type="ECO:0000313" key="2">
    <source>
        <dbReference type="EMBL" id="KAG1766249.1"/>
    </source>
</evidence>
<reference evidence="2" key="1">
    <citation type="journal article" date="2020" name="New Phytol.">
        <title>Comparative genomics reveals dynamic genome evolution in host specialist ectomycorrhizal fungi.</title>
        <authorList>
            <person name="Lofgren L.A."/>
            <person name="Nguyen N.H."/>
            <person name="Vilgalys R."/>
            <person name="Ruytinx J."/>
            <person name="Liao H.L."/>
            <person name="Branco S."/>
            <person name="Kuo A."/>
            <person name="LaButti K."/>
            <person name="Lipzen A."/>
            <person name="Andreopoulos W."/>
            <person name="Pangilinan J."/>
            <person name="Riley R."/>
            <person name="Hundley H."/>
            <person name="Na H."/>
            <person name="Barry K."/>
            <person name="Grigoriev I.V."/>
            <person name="Stajich J.E."/>
            <person name="Kennedy P.G."/>
        </authorList>
    </citation>
    <scope>NUCLEOTIDE SEQUENCE</scope>
    <source>
        <strain evidence="2">DOB743</strain>
    </source>
</reference>
<dbReference type="EMBL" id="JABBWD010000098">
    <property type="protein sequence ID" value="KAG1766249.1"/>
    <property type="molecule type" value="Genomic_DNA"/>
</dbReference>